<dbReference type="Proteomes" id="UP000093748">
    <property type="component" value="Unassembled WGS sequence"/>
</dbReference>
<dbReference type="EMBL" id="LYTK01000023">
    <property type="protein sequence ID" value="OBQ59030.1"/>
    <property type="molecule type" value="Genomic_DNA"/>
</dbReference>
<dbReference type="Proteomes" id="UP000093737">
    <property type="component" value="Unassembled WGS sequence"/>
</dbReference>
<evidence type="ECO:0000313" key="1">
    <source>
        <dbReference type="EMBL" id="OBP79969.1"/>
    </source>
</evidence>
<reference evidence="4" key="2">
    <citation type="submission" date="2016-06" db="EMBL/GenBank/DDBJ databases">
        <title>NZP2037 Pacbio-Illumina hybrid assembly.</title>
        <authorList>
            <person name="Ramsay J.P."/>
        </authorList>
    </citation>
    <scope>NUCLEOTIDE SEQUENCE [LARGE SCALE GENOMIC DNA]</scope>
    <source>
        <strain evidence="4">R7ANS::ICEMlSym2042</strain>
    </source>
</reference>
<dbReference type="EMBL" id="LZTJ01000002">
    <property type="protein sequence ID" value="OBP79969.1"/>
    <property type="molecule type" value="Genomic_DNA"/>
</dbReference>
<reference evidence="2 3" key="1">
    <citation type="submission" date="2016-05" db="EMBL/GenBank/DDBJ databases">
        <authorList>
            <person name="Ramsay J.P."/>
        </authorList>
    </citation>
    <scope>NUCLEOTIDE SEQUENCE [LARGE SCALE GENOMIC DNA]</scope>
    <source>
        <strain evidence="2 3">NZP2042</strain>
    </source>
</reference>
<sequence>MAAILKDFALLFIDISNDIGHNSAKELLTATHIDTRRAPGGLQVGGNAGEIGSWDCMFDLSGLD</sequence>
<evidence type="ECO:0000313" key="4">
    <source>
        <dbReference type="Proteomes" id="UP000093748"/>
    </source>
</evidence>
<accession>A0A1A5K0H0</accession>
<evidence type="ECO:0000313" key="3">
    <source>
        <dbReference type="Proteomes" id="UP000093737"/>
    </source>
</evidence>
<name>A0A1A5K0H0_RHILI</name>
<organism evidence="1 4">
    <name type="scientific">Rhizobium loti</name>
    <name type="common">Mesorhizobium loti</name>
    <dbReference type="NCBI Taxonomy" id="381"/>
    <lineage>
        <taxon>Bacteria</taxon>
        <taxon>Pseudomonadati</taxon>
        <taxon>Pseudomonadota</taxon>
        <taxon>Alphaproteobacteria</taxon>
        <taxon>Hyphomicrobiales</taxon>
        <taxon>Phyllobacteriaceae</taxon>
        <taxon>Mesorhizobium</taxon>
    </lineage>
</organism>
<comment type="caution">
    <text evidence="1">The sequence shown here is derived from an EMBL/GenBank/DDBJ whole genome shotgun (WGS) entry which is preliminary data.</text>
</comment>
<reference evidence="1" key="3">
    <citation type="submission" date="2016-06" db="EMBL/GenBank/DDBJ databases">
        <authorList>
            <person name="Kjaerup R.B."/>
            <person name="Dalgaard T.S."/>
            <person name="Juul-Madsen H.R."/>
        </authorList>
    </citation>
    <scope>NUCLEOTIDE SEQUENCE</scope>
    <source>
        <strain evidence="1">R7ANS::ICEMlSym2042</strain>
    </source>
</reference>
<proteinExistence type="predicted"/>
<dbReference type="AlphaFoldDB" id="A0A1A5K0H0"/>
<evidence type="ECO:0000313" key="2">
    <source>
        <dbReference type="EMBL" id="OBQ59030.1"/>
    </source>
</evidence>
<gene>
    <name evidence="2" type="ORF">A8145_25580</name>
    <name evidence="1" type="ORF">BAE39_26950</name>
</gene>
<protein>
    <submittedName>
        <fullName evidence="1">Uncharacterized protein</fullName>
    </submittedName>
</protein>